<evidence type="ECO:0000313" key="4">
    <source>
        <dbReference type="Proteomes" id="UP000555448"/>
    </source>
</evidence>
<dbReference type="GO" id="GO:0019748">
    <property type="term" value="P:secondary metabolic process"/>
    <property type="evidence" value="ECO:0007669"/>
    <property type="project" value="TreeGrafter"/>
</dbReference>
<dbReference type="InterPro" id="IPR006680">
    <property type="entry name" value="Amidohydro-rel"/>
</dbReference>
<evidence type="ECO:0000259" key="2">
    <source>
        <dbReference type="Pfam" id="PF04909"/>
    </source>
</evidence>
<dbReference type="AlphaFoldDB" id="A0A7W7K8K1"/>
<gene>
    <name evidence="3" type="ORF">HNO88_000815</name>
</gene>
<dbReference type="Pfam" id="PF04909">
    <property type="entry name" value="Amidohydro_2"/>
    <property type="match status" value="1"/>
</dbReference>
<proteinExistence type="predicted"/>
<dbReference type="RefSeq" id="WP_184242774.1">
    <property type="nucleotide sequence ID" value="NZ_JACHLR010000002.1"/>
</dbReference>
<dbReference type="EMBL" id="JACHLR010000002">
    <property type="protein sequence ID" value="MBB4857508.1"/>
    <property type="molecule type" value="Genomic_DNA"/>
</dbReference>
<dbReference type="Gene3D" id="3.20.20.140">
    <property type="entry name" value="Metal-dependent hydrolases"/>
    <property type="match status" value="1"/>
</dbReference>
<dbReference type="GO" id="GO:0016787">
    <property type="term" value="F:hydrolase activity"/>
    <property type="evidence" value="ECO:0007669"/>
    <property type="project" value="UniProtKB-KW"/>
</dbReference>
<accession>A0A7W7K8K1</accession>
<evidence type="ECO:0000256" key="1">
    <source>
        <dbReference type="ARBA" id="ARBA00023239"/>
    </source>
</evidence>
<dbReference type="InterPro" id="IPR032466">
    <property type="entry name" value="Metal_Hydrolase"/>
</dbReference>
<dbReference type="PANTHER" id="PTHR21240:SF28">
    <property type="entry name" value="ISO-OROTATE DECARBOXYLASE (EUROFUNG)"/>
    <property type="match status" value="1"/>
</dbReference>
<reference evidence="3 4" key="1">
    <citation type="submission" date="2020-08" db="EMBL/GenBank/DDBJ databases">
        <title>Functional genomics of gut bacteria from endangered species of beetles.</title>
        <authorList>
            <person name="Carlos-Shanley C."/>
        </authorList>
    </citation>
    <scope>NUCLEOTIDE SEQUENCE [LARGE SCALE GENOMIC DNA]</scope>
    <source>
        <strain evidence="3 4">S00245</strain>
    </source>
</reference>
<comment type="caution">
    <text evidence="3">The sequence shown here is derived from an EMBL/GenBank/DDBJ whole genome shotgun (WGS) entry which is preliminary data.</text>
</comment>
<evidence type="ECO:0000313" key="3">
    <source>
        <dbReference type="EMBL" id="MBB4857508.1"/>
    </source>
</evidence>
<keyword evidence="4" id="KW-1185">Reference proteome</keyword>
<name>A0A7W7K8K1_9SPHN</name>
<dbReference type="Proteomes" id="UP000555448">
    <property type="component" value="Unassembled WGS sequence"/>
</dbReference>
<organism evidence="3 4">
    <name type="scientific">Novosphingobium chloroacetimidivorans</name>
    <dbReference type="NCBI Taxonomy" id="1428314"/>
    <lineage>
        <taxon>Bacteria</taxon>
        <taxon>Pseudomonadati</taxon>
        <taxon>Pseudomonadota</taxon>
        <taxon>Alphaproteobacteria</taxon>
        <taxon>Sphingomonadales</taxon>
        <taxon>Sphingomonadaceae</taxon>
        <taxon>Novosphingobium</taxon>
    </lineage>
</organism>
<dbReference type="SUPFAM" id="SSF51556">
    <property type="entry name" value="Metallo-dependent hydrolases"/>
    <property type="match status" value="1"/>
</dbReference>
<protein>
    <submittedName>
        <fullName evidence="3">Putative TIM-barrel fold metal-dependent hydrolase</fullName>
    </submittedName>
</protein>
<keyword evidence="1" id="KW-0456">Lyase</keyword>
<sequence>MADADNNDIAQNARKYWSAEGYTEGGVIREVDYATQSGGLDPMFEGIKIVDTDTHITEAPDLFTSRAPAKWKDKVPQVKLDKDGVERWYVGDRNFGSMGGNVIRKDNNKLLGRLAFPKLEQAHPGGHQLKERLQAMDDMGVYAQIGFQNSGVTQAGSLMSLGDDELALAIVQMYNDASADFQNASGQRIFNMAHLPFWNQKAMEAEARRCHDIGLRGFVLPDTPERVGVPSFMHDYWTGFLEMCEATGMPLNFHLNSAVDPNTLTWEGFQFEQTLSVVATMFSIGNAATLGNWCVSGRLDQHPKLKIGLIESGAGWVPFAIEALEHQFNEMLPRFSKTLNRRPAEYFRDHFWCTFWFEKVAPKILLETIGEDKVMFETDFPHPTSLYPGVQAHLKDVLGGYSYETQKKVLQDNATKLYNLPF</sequence>
<dbReference type="GO" id="GO:0005737">
    <property type="term" value="C:cytoplasm"/>
    <property type="evidence" value="ECO:0007669"/>
    <property type="project" value="TreeGrafter"/>
</dbReference>
<keyword evidence="3" id="KW-0378">Hydrolase</keyword>
<dbReference type="PANTHER" id="PTHR21240">
    <property type="entry name" value="2-AMINO-3-CARBOXYLMUCONATE-6-SEMIALDEHYDE DECARBOXYLASE"/>
    <property type="match status" value="1"/>
</dbReference>
<dbReference type="GO" id="GO:0016831">
    <property type="term" value="F:carboxy-lyase activity"/>
    <property type="evidence" value="ECO:0007669"/>
    <property type="project" value="InterPro"/>
</dbReference>
<feature type="domain" description="Amidohydrolase-related" evidence="2">
    <location>
        <begin position="53"/>
        <end position="420"/>
    </location>
</feature>
<dbReference type="InterPro" id="IPR032465">
    <property type="entry name" value="ACMSD"/>
</dbReference>